<dbReference type="SUPFAM" id="SSF52540">
    <property type="entry name" value="P-loop containing nucleoside triphosphate hydrolases"/>
    <property type="match status" value="1"/>
</dbReference>
<protein>
    <submittedName>
        <fullName evidence="10">Septin</fullName>
    </submittedName>
</protein>
<dbReference type="GO" id="GO:0031105">
    <property type="term" value="C:septin complex"/>
    <property type="evidence" value="ECO:0007669"/>
    <property type="project" value="UniProtKB-ARBA"/>
</dbReference>
<reference evidence="10 11" key="1">
    <citation type="journal article" date="2023" name="Elife">
        <title>Identification of key yeast species and microbe-microbe interactions impacting larval growth of Drosophila in the wild.</title>
        <authorList>
            <person name="Mure A."/>
            <person name="Sugiura Y."/>
            <person name="Maeda R."/>
            <person name="Honda K."/>
            <person name="Sakurai N."/>
            <person name="Takahashi Y."/>
            <person name="Watada M."/>
            <person name="Katoh T."/>
            <person name="Gotoh A."/>
            <person name="Gotoh Y."/>
            <person name="Taniguchi I."/>
            <person name="Nakamura K."/>
            <person name="Hayashi T."/>
            <person name="Katayama T."/>
            <person name="Uemura T."/>
            <person name="Hattori Y."/>
        </authorList>
    </citation>
    <scope>NUCLEOTIDE SEQUENCE [LARGE SCALE GENOMIC DNA]</scope>
    <source>
        <strain evidence="10 11">PK-24</strain>
    </source>
</reference>
<keyword evidence="2" id="KW-0132">Cell division</keyword>
<dbReference type="CDD" id="cd01850">
    <property type="entry name" value="CDC_Septin"/>
    <property type="match status" value="1"/>
</dbReference>
<dbReference type="InterPro" id="IPR030379">
    <property type="entry name" value="G_SEPTIN_dom"/>
</dbReference>
<evidence type="ECO:0000256" key="7">
    <source>
        <dbReference type="RuleBase" id="RU004560"/>
    </source>
</evidence>
<dbReference type="PROSITE" id="PS51719">
    <property type="entry name" value="G_SEPTIN"/>
    <property type="match status" value="1"/>
</dbReference>
<comment type="caution">
    <text evidence="10">The sequence shown here is derived from an EMBL/GenBank/DDBJ whole genome shotgun (WGS) entry which is preliminary data.</text>
</comment>
<dbReference type="GO" id="GO:0005935">
    <property type="term" value="C:cellular bud neck"/>
    <property type="evidence" value="ECO:0007669"/>
    <property type="project" value="UniProtKB-SubCell"/>
</dbReference>
<feature type="coiled-coil region" evidence="8">
    <location>
        <begin position="348"/>
        <end position="385"/>
    </location>
</feature>
<evidence type="ECO:0000259" key="9">
    <source>
        <dbReference type="PROSITE" id="PS51719"/>
    </source>
</evidence>
<evidence type="ECO:0000256" key="2">
    <source>
        <dbReference type="ARBA" id="ARBA00022618"/>
    </source>
</evidence>
<dbReference type="GO" id="GO:0005525">
    <property type="term" value="F:GTP binding"/>
    <property type="evidence" value="ECO:0007669"/>
    <property type="project" value="UniProtKB-KW"/>
</dbReference>
<dbReference type="Gene3D" id="3.40.50.300">
    <property type="entry name" value="P-loop containing nucleotide triphosphate hydrolases"/>
    <property type="match status" value="1"/>
</dbReference>
<evidence type="ECO:0000256" key="6">
    <source>
        <dbReference type="ARBA" id="ARBA00023306"/>
    </source>
</evidence>
<evidence type="ECO:0000256" key="5">
    <source>
        <dbReference type="ARBA" id="ARBA00023134"/>
    </source>
</evidence>
<evidence type="ECO:0000313" key="10">
    <source>
        <dbReference type="EMBL" id="GMM44939.1"/>
    </source>
</evidence>
<dbReference type="EMBL" id="BTGB01000001">
    <property type="protein sequence ID" value="GMM44939.1"/>
    <property type="molecule type" value="Genomic_DNA"/>
</dbReference>
<accession>A0AAV5R0G4</accession>
<dbReference type="GO" id="GO:0005940">
    <property type="term" value="C:septin ring"/>
    <property type="evidence" value="ECO:0007669"/>
    <property type="project" value="UniProtKB-ARBA"/>
</dbReference>
<dbReference type="InterPro" id="IPR016491">
    <property type="entry name" value="Septin"/>
</dbReference>
<keyword evidence="6" id="KW-0131">Cell cycle</keyword>
<evidence type="ECO:0000256" key="1">
    <source>
        <dbReference type="ARBA" id="ARBA00004266"/>
    </source>
</evidence>
<dbReference type="GO" id="GO:0000281">
    <property type="term" value="P:mitotic cytokinesis"/>
    <property type="evidence" value="ECO:0007669"/>
    <property type="project" value="UniProtKB-ARBA"/>
</dbReference>
<keyword evidence="3 7" id="KW-0547">Nucleotide-binding</keyword>
<dbReference type="FunFam" id="3.40.50.300:FF:000162">
    <property type="entry name" value="septin-7 isoform X1"/>
    <property type="match status" value="1"/>
</dbReference>
<evidence type="ECO:0000256" key="4">
    <source>
        <dbReference type="ARBA" id="ARBA00023054"/>
    </source>
</evidence>
<dbReference type="GO" id="GO:0032161">
    <property type="term" value="C:cleavage apparatus septin structure"/>
    <property type="evidence" value="ECO:0007669"/>
    <property type="project" value="UniProtKB-ARBA"/>
</dbReference>
<evidence type="ECO:0000256" key="8">
    <source>
        <dbReference type="SAM" id="Coils"/>
    </source>
</evidence>
<dbReference type="PANTHER" id="PTHR18884">
    <property type="entry name" value="SEPTIN"/>
    <property type="match status" value="1"/>
</dbReference>
<comment type="similarity">
    <text evidence="7">Belongs to the TRAFAC class TrmE-Era-EngA-EngB-Septin-like GTPase superfamily. Septin GTPase family.</text>
</comment>
<dbReference type="Pfam" id="PF00735">
    <property type="entry name" value="Septin"/>
    <property type="match status" value="1"/>
</dbReference>
<name>A0AAV5R0G4_PICKL</name>
<feature type="domain" description="Septin-type G" evidence="9">
    <location>
        <begin position="26"/>
        <end position="298"/>
    </location>
</feature>
<comment type="subcellular location">
    <subcellularLocation>
        <location evidence="1">Bud neck</location>
    </subcellularLocation>
</comment>
<proteinExistence type="inferred from homology"/>
<sequence length="388" mass="45340">MNESYIPEPIGIANLPNQRYKLVLKEGSTFTLMVAGESGLGKTTFINTLFQTNLKPTKDSRNRFNSPIKKTVEIEIIKAELEEKNFKLNLNIIDTPGFGDNINNNLSWNSIIEFLDDQHLSFMKQESQPDRSKIKDLRVHACLYFIKPTGHTLKPLDIITMKKLSSRVNLIPVIGKADTLTPNEMLEFKKRIREIIEIQEIKIYSPPIEIDDQAATEHAKQLIESMPFSIIGSENKYEVNNVQVYGRKFPWGIVEVENDQHCDFRKLRSLLLRTNMLDLILSTNEIHYETFRNKMMDSEDISEVNNVDKDKLSDKIVNNPEFIEAEKRLKRYFAEQLRNEDQRFKQWKQNIHTEKNRLNHDLAQLQSQMKKLEEEVRLLQETKKTSMV</sequence>
<evidence type="ECO:0000313" key="11">
    <source>
        <dbReference type="Proteomes" id="UP001378960"/>
    </source>
</evidence>
<keyword evidence="11" id="KW-1185">Reference proteome</keyword>
<dbReference type="Proteomes" id="UP001378960">
    <property type="component" value="Unassembled WGS sequence"/>
</dbReference>
<dbReference type="PIRSF" id="PIRSF006698">
    <property type="entry name" value="Septin"/>
    <property type="match status" value="1"/>
</dbReference>
<dbReference type="InterPro" id="IPR027417">
    <property type="entry name" value="P-loop_NTPase"/>
</dbReference>
<evidence type="ECO:0000256" key="3">
    <source>
        <dbReference type="ARBA" id="ARBA00022741"/>
    </source>
</evidence>
<gene>
    <name evidence="10" type="ORF">DAPK24_015140</name>
</gene>
<dbReference type="AlphaFoldDB" id="A0AAV5R0G4"/>
<organism evidence="10 11">
    <name type="scientific">Pichia kluyveri</name>
    <name type="common">Yeast</name>
    <dbReference type="NCBI Taxonomy" id="36015"/>
    <lineage>
        <taxon>Eukaryota</taxon>
        <taxon>Fungi</taxon>
        <taxon>Dikarya</taxon>
        <taxon>Ascomycota</taxon>
        <taxon>Saccharomycotina</taxon>
        <taxon>Pichiomycetes</taxon>
        <taxon>Pichiales</taxon>
        <taxon>Pichiaceae</taxon>
        <taxon>Pichia</taxon>
    </lineage>
</organism>
<keyword evidence="4 8" id="KW-0175">Coiled coil</keyword>
<keyword evidence="5 7" id="KW-0342">GTP-binding</keyword>